<feature type="transmembrane region" description="Helical" evidence="8">
    <location>
        <begin position="358"/>
        <end position="377"/>
    </location>
</feature>
<dbReference type="FunFam" id="1.20.1250.20:FF:000011">
    <property type="entry name" value="MFS multidrug transporter, putative"/>
    <property type="match status" value="1"/>
</dbReference>
<dbReference type="STRING" id="56646.A0A2L2TAH5"/>
<keyword evidence="4 8" id="KW-1133">Transmembrane helix</keyword>
<feature type="region of interest" description="Disordered" evidence="7">
    <location>
        <begin position="1"/>
        <end position="55"/>
    </location>
</feature>
<feature type="transmembrane region" description="Helical" evidence="8">
    <location>
        <begin position="149"/>
        <end position="173"/>
    </location>
</feature>
<evidence type="ECO:0000313" key="11">
    <source>
        <dbReference type="Proteomes" id="UP000245910"/>
    </source>
</evidence>
<feature type="transmembrane region" description="Helical" evidence="8">
    <location>
        <begin position="493"/>
        <end position="515"/>
    </location>
</feature>
<evidence type="ECO:0000256" key="2">
    <source>
        <dbReference type="ARBA" id="ARBA00008335"/>
    </source>
</evidence>
<evidence type="ECO:0000256" key="5">
    <source>
        <dbReference type="ARBA" id="ARBA00023136"/>
    </source>
</evidence>
<dbReference type="Proteomes" id="UP000245910">
    <property type="component" value="Chromosome II"/>
</dbReference>
<dbReference type="InterPro" id="IPR020846">
    <property type="entry name" value="MFS_dom"/>
</dbReference>
<dbReference type="SUPFAM" id="SSF103473">
    <property type="entry name" value="MFS general substrate transporter"/>
    <property type="match status" value="1"/>
</dbReference>
<evidence type="ECO:0000256" key="1">
    <source>
        <dbReference type="ARBA" id="ARBA00004141"/>
    </source>
</evidence>
<dbReference type="Gene3D" id="1.20.1250.20">
    <property type="entry name" value="MFS general substrate transporter like domains"/>
    <property type="match status" value="1"/>
</dbReference>
<protein>
    <recommendedName>
        <fullName evidence="9">Major facilitator superfamily (MFS) profile domain-containing protein</fullName>
    </recommendedName>
</protein>
<feature type="transmembrane region" description="Helical" evidence="8">
    <location>
        <begin position="425"/>
        <end position="444"/>
    </location>
</feature>
<dbReference type="CDD" id="cd17323">
    <property type="entry name" value="MFS_Tpo1_MDR_like"/>
    <property type="match status" value="1"/>
</dbReference>
<comment type="similarity">
    <text evidence="2">Belongs to the major facilitator superfamily.</text>
</comment>
<evidence type="ECO:0000259" key="9">
    <source>
        <dbReference type="PROSITE" id="PS50850"/>
    </source>
</evidence>
<keyword evidence="6" id="KW-0325">Glycoprotein</keyword>
<evidence type="ECO:0000256" key="3">
    <source>
        <dbReference type="ARBA" id="ARBA00022692"/>
    </source>
</evidence>
<proteinExistence type="inferred from homology"/>
<dbReference type="Pfam" id="PF07690">
    <property type="entry name" value="MFS_1"/>
    <property type="match status" value="1"/>
</dbReference>
<dbReference type="InterPro" id="IPR011701">
    <property type="entry name" value="MFS"/>
</dbReference>
<dbReference type="AlphaFoldDB" id="A0A2L2TAH5"/>
<feature type="compositionally biased region" description="Polar residues" evidence="7">
    <location>
        <begin position="1"/>
        <end position="10"/>
    </location>
</feature>
<sequence length="528" mass="57669">MATNDSSKSVQLEDIRPGSQRTLTPSDNGSCTGEVRDEEKATEGQDIVQPHDPNAVGWDGPDDPNNPMNWTAKKKWSCIGSLSLMTLLTPLVRTEAKEHHTGSSMFAPGVPDIMREFETSNRNVATFVVSVYVLGFAFGPLLAAPLSEIYGRAIIFNISNVLFLIMTVATALSQNMPMLIVFRFLMGFFGSTPITNGSGTISDIFPVQERGKAMAVWAMGPLLGPCIGPLAGGYMIEAIGWRWVFWLIAILTGFMGTLCYFGAPETYATILLRRKANNLKKETGNQDLYSVLDTVGVTAKQRFRSAIIRPMKLLTTHLPVFILSLYVAMVYGVLYLMFSTFTFVFAMQYGFGTGTVGLAYLPTGIGMLLGTVIFGGLTDVVVKKKIAQNGKTVPEDRLQIWMTLPSGLLIVASLFWYGWSTEQHTHWIVPMIGVALFCFGLMGIMMCLQTYLVDAYISYAASVVAAQTVLRSLAGALLPLAGLSMYDDLGLGWGNSILAFLALVLAPVPVIFYLYGPKIRAKVPNNLE</sequence>
<reference evidence="11" key="1">
    <citation type="submission" date="2014-10" db="EMBL/GenBank/DDBJ databases">
        <authorList>
            <person name="King R."/>
        </authorList>
    </citation>
    <scope>NUCLEOTIDE SEQUENCE [LARGE SCALE GENOMIC DNA]</scope>
    <source>
        <strain evidence="11">A3/5</strain>
    </source>
</reference>
<organism evidence="10 11">
    <name type="scientific">Fusarium venenatum</name>
    <dbReference type="NCBI Taxonomy" id="56646"/>
    <lineage>
        <taxon>Eukaryota</taxon>
        <taxon>Fungi</taxon>
        <taxon>Dikarya</taxon>
        <taxon>Ascomycota</taxon>
        <taxon>Pezizomycotina</taxon>
        <taxon>Sordariomycetes</taxon>
        <taxon>Hypocreomycetidae</taxon>
        <taxon>Hypocreales</taxon>
        <taxon>Nectriaceae</taxon>
        <taxon>Fusarium</taxon>
    </lineage>
</organism>
<keyword evidence="3 8" id="KW-0812">Transmembrane</keyword>
<keyword evidence="5 8" id="KW-0472">Membrane</keyword>
<feature type="transmembrane region" description="Helical" evidence="8">
    <location>
        <begin position="124"/>
        <end position="143"/>
    </location>
</feature>
<evidence type="ECO:0000256" key="7">
    <source>
        <dbReference type="SAM" id="MobiDB-lite"/>
    </source>
</evidence>
<dbReference type="InterPro" id="IPR036259">
    <property type="entry name" value="MFS_trans_sf"/>
</dbReference>
<comment type="subcellular location">
    <subcellularLocation>
        <location evidence="1">Membrane</location>
        <topology evidence="1">Multi-pass membrane protein</topology>
    </subcellularLocation>
</comment>
<keyword evidence="11" id="KW-1185">Reference proteome</keyword>
<feature type="compositionally biased region" description="Basic and acidic residues" evidence="7">
    <location>
        <begin position="34"/>
        <end position="43"/>
    </location>
</feature>
<dbReference type="PANTHER" id="PTHR23502">
    <property type="entry name" value="MAJOR FACILITATOR SUPERFAMILY"/>
    <property type="match status" value="1"/>
</dbReference>
<feature type="transmembrane region" description="Helical" evidence="8">
    <location>
        <begin position="243"/>
        <end position="263"/>
    </location>
</feature>
<evidence type="ECO:0000256" key="6">
    <source>
        <dbReference type="ARBA" id="ARBA00023180"/>
    </source>
</evidence>
<feature type="transmembrane region" description="Helical" evidence="8">
    <location>
        <begin position="214"/>
        <end position="231"/>
    </location>
</feature>
<accession>A0A2L2TAH5</accession>
<feature type="domain" description="Major facilitator superfamily (MFS) profile" evidence="9">
    <location>
        <begin position="78"/>
        <end position="520"/>
    </location>
</feature>
<dbReference type="GO" id="GO:0016020">
    <property type="term" value="C:membrane"/>
    <property type="evidence" value="ECO:0007669"/>
    <property type="project" value="UniProtKB-SubCell"/>
</dbReference>
<evidence type="ECO:0000256" key="8">
    <source>
        <dbReference type="SAM" id="Phobius"/>
    </source>
</evidence>
<dbReference type="EMBL" id="LN649230">
    <property type="protein sequence ID" value="CEI61327.1"/>
    <property type="molecule type" value="Genomic_DNA"/>
</dbReference>
<feature type="compositionally biased region" description="Polar residues" evidence="7">
    <location>
        <begin position="19"/>
        <end position="31"/>
    </location>
</feature>
<feature type="transmembrane region" description="Helical" evidence="8">
    <location>
        <begin position="398"/>
        <end position="419"/>
    </location>
</feature>
<name>A0A2L2TAH5_9HYPO</name>
<feature type="transmembrane region" description="Helical" evidence="8">
    <location>
        <begin position="318"/>
        <end position="338"/>
    </location>
</feature>
<evidence type="ECO:0000313" key="10">
    <source>
        <dbReference type="EMBL" id="CEI61327.1"/>
    </source>
</evidence>
<dbReference type="PROSITE" id="PS50850">
    <property type="entry name" value="MFS"/>
    <property type="match status" value="1"/>
</dbReference>
<dbReference type="PANTHER" id="PTHR23502:SF68">
    <property type="entry name" value="MULTIDRUG TRANSPORTER, PUTATIVE (AFU_ORTHOLOGUE AFUA_3G01120)-RELATED"/>
    <property type="match status" value="1"/>
</dbReference>
<dbReference type="GO" id="GO:0022857">
    <property type="term" value="F:transmembrane transporter activity"/>
    <property type="evidence" value="ECO:0007669"/>
    <property type="project" value="InterPro"/>
</dbReference>
<evidence type="ECO:0000256" key="4">
    <source>
        <dbReference type="ARBA" id="ARBA00022989"/>
    </source>
</evidence>